<protein>
    <recommendedName>
        <fullName evidence="1">Protein kinase domain-containing protein</fullName>
    </recommendedName>
</protein>
<evidence type="ECO:0000313" key="3">
    <source>
        <dbReference type="Proteomes" id="UP000231025"/>
    </source>
</evidence>
<gene>
    <name evidence="2" type="ORF">COX47_00935</name>
</gene>
<name>A0A2G9Y7H4_9BACT</name>
<organism evidence="2 3">
    <name type="scientific">Candidatus Roizmanbacteria bacterium CG23_combo_of_CG06-09_8_20_14_all_35_49</name>
    <dbReference type="NCBI Taxonomy" id="1974863"/>
    <lineage>
        <taxon>Bacteria</taxon>
        <taxon>Candidatus Roizmaniibacteriota</taxon>
    </lineage>
</organism>
<dbReference type="GO" id="GO:0004672">
    <property type="term" value="F:protein kinase activity"/>
    <property type="evidence" value="ECO:0007669"/>
    <property type="project" value="InterPro"/>
</dbReference>
<accession>A0A2G9Y7H4</accession>
<comment type="caution">
    <text evidence="2">The sequence shown here is derived from an EMBL/GenBank/DDBJ whole genome shotgun (WGS) entry which is preliminary data.</text>
</comment>
<dbReference type="AlphaFoldDB" id="A0A2G9Y7H4"/>
<evidence type="ECO:0000259" key="1">
    <source>
        <dbReference type="PROSITE" id="PS50011"/>
    </source>
</evidence>
<proteinExistence type="predicted"/>
<dbReference type="EMBL" id="PCRE01000015">
    <property type="protein sequence ID" value="PIP15164.1"/>
    <property type="molecule type" value="Genomic_DNA"/>
</dbReference>
<sequence length="445" mass="50143">MIEGETVNIGNSKQMILARMSYLRYAQVNDRSKSTPVISLTTQFEDLRREITPLVNRPFLGISYDSTIPEPEYSSEYLSLVQNLSYLFSREDGRPALITNLNQIRSSLPPETLLSVLLPDGGIRIVKIADIKHDSLVYLNRDDETVRQLLGDKVNECLLPTDISAIKLPTYIRFDREQPLREGANNYIVKATITEENELHIPVGTSVALKIPRHTGNSLQNKMNQDEVDVLKQLEANSGYQWLPKDLSRPVKAYGSVNLQDLYIGILEWLDGKSVLDLVLEQAKKSFNIKKTLNLAIRVLGSYKPLIFTRYHGDLTDSTNSLGINWGNVLAIPIGDSYGIRLVDFSNSDNVTENIRTREHVEEDIISLATIAHSLIRAEGTDINIAPALVDFLRMKMIDDKEPIMELASRIDKVVGQNAPFPERYQNAIGLVHLANGYLQREDIN</sequence>
<dbReference type="Proteomes" id="UP000231025">
    <property type="component" value="Unassembled WGS sequence"/>
</dbReference>
<dbReference type="InterPro" id="IPR000719">
    <property type="entry name" value="Prot_kinase_dom"/>
</dbReference>
<dbReference type="PROSITE" id="PS50011">
    <property type="entry name" value="PROTEIN_KINASE_DOM"/>
    <property type="match status" value="1"/>
</dbReference>
<dbReference type="InterPro" id="IPR011009">
    <property type="entry name" value="Kinase-like_dom_sf"/>
</dbReference>
<dbReference type="GO" id="GO:0005524">
    <property type="term" value="F:ATP binding"/>
    <property type="evidence" value="ECO:0007669"/>
    <property type="project" value="InterPro"/>
</dbReference>
<evidence type="ECO:0000313" key="2">
    <source>
        <dbReference type="EMBL" id="PIP15164.1"/>
    </source>
</evidence>
<reference evidence="2 3" key="1">
    <citation type="submission" date="2017-09" db="EMBL/GenBank/DDBJ databases">
        <title>Depth-based differentiation of microbial function through sediment-hosted aquifers and enrichment of novel symbionts in the deep terrestrial subsurface.</title>
        <authorList>
            <person name="Probst A.J."/>
            <person name="Ladd B."/>
            <person name="Jarett J.K."/>
            <person name="Geller-Mcgrath D.E."/>
            <person name="Sieber C.M."/>
            <person name="Emerson J.B."/>
            <person name="Anantharaman K."/>
            <person name="Thomas B.C."/>
            <person name="Malmstrom R."/>
            <person name="Stieglmeier M."/>
            <person name="Klingl A."/>
            <person name="Woyke T."/>
            <person name="Ryan C.M."/>
            <person name="Banfield J.F."/>
        </authorList>
    </citation>
    <scope>NUCLEOTIDE SEQUENCE [LARGE SCALE GENOMIC DNA]</scope>
    <source>
        <strain evidence="2">CG23_combo_of_CG06-09_8_20_14_all_35_49</strain>
    </source>
</reference>
<feature type="domain" description="Protein kinase" evidence="1">
    <location>
        <begin position="174"/>
        <end position="445"/>
    </location>
</feature>
<dbReference type="SUPFAM" id="SSF56112">
    <property type="entry name" value="Protein kinase-like (PK-like)"/>
    <property type="match status" value="1"/>
</dbReference>